<gene>
    <name evidence="2" type="ORF">SCHPADRAFT_904751</name>
</gene>
<proteinExistence type="predicted"/>
<feature type="signal peptide" evidence="1">
    <location>
        <begin position="1"/>
        <end position="21"/>
    </location>
</feature>
<dbReference type="InParanoid" id="A0A0H2RLG5"/>
<accession>A0A0H2RLG5</accession>
<keyword evidence="3" id="KW-1185">Reference proteome</keyword>
<reference evidence="2 3" key="1">
    <citation type="submission" date="2015-04" db="EMBL/GenBank/DDBJ databases">
        <title>Complete genome sequence of Schizopora paradoxa KUC8140, a cosmopolitan wood degrader in East Asia.</title>
        <authorList>
            <consortium name="DOE Joint Genome Institute"/>
            <person name="Min B."/>
            <person name="Park H."/>
            <person name="Jang Y."/>
            <person name="Kim J.-J."/>
            <person name="Kim K.H."/>
            <person name="Pangilinan J."/>
            <person name="Lipzen A."/>
            <person name="Riley R."/>
            <person name="Grigoriev I.V."/>
            <person name="Spatafora J.W."/>
            <person name="Choi I.-G."/>
        </authorList>
    </citation>
    <scope>NUCLEOTIDE SEQUENCE [LARGE SCALE GENOMIC DNA]</scope>
    <source>
        <strain evidence="2 3">KUC8140</strain>
    </source>
</reference>
<name>A0A0H2RLG5_9AGAM</name>
<protein>
    <submittedName>
        <fullName evidence="2">Uncharacterized protein</fullName>
    </submittedName>
</protein>
<organism evidence="2 3">
    <name type="scientific">Schizopora paradoxa</name>
    <dbReference type="NCBI Taxonomy" id="27342"/>
    <lineage>
        <taxon>Eukaryota</taxon>
        <taxon>Fungi</taxon>
        <taxon>Dikarya</taxon>
        <taxon>Basidiomycota</taxon>
        <taxon>Agaricomycotina</taxon>
        <taxon>Agaricomycetes</taxon>
        <taxon>Hymenochaetales</taxon>
        <taxon>Schizoporaceae</taxon>
        <taxon>Schizopora</taxon>
    </lineage>
</organism>
<dbReference type="PROSITE" id="PS51257">
    <property type="entry name" value="PROKAR_LIPOPROTEIN"/>
    <property type="match status" value="1"/>
</dbReference>
<dbReference type="EMBL" id="KQ085970">
    <property type="protein sequence ID" value="KLO12815.1"/>
    <property type="molecule type" value="Genomic_DNA"/>
</dbReference>
<feature type="non-terminal residue" evidence="2">
    <location>
        <position position="108"/>
    </location>
</feature>
<dbReference type="Proteomes" id="UP000053477">
    <property type="component" value="Unassembled WGS sequence"/>
</dbReference>
<feature type="chain" id="PRO_5005201610" evidence="1">
    <location>
        <begin position="22"/>
        <end position="108"/>
    </location>
</feature>
<evidence type="ECO:0000313" key="3">
    <source>
        <dbReference type="Proteomes" id="UP000053477"/>
    </source>
</evidence>
<keyword evidence="1" id="KW-0732">Signal</keyword>
<evidence type="ECO:0000313" key="2">
    <source>
        <dbReference type="EMBL" id="KLO12815.1"/>
    </source>
</evidence>
<dbReference type="AlphaFoldDB" id="A0A0H2RLG5"/>
<sequence>MIRFLPSLSCFQSVFLSLVFSCDPTRCCVYFLIPSLCSMLSVSLHIPFSMILKYLIKRLENEIAYGKMPHCLSSLHAYIISPIPQASTEKRSVQIAFSFTLLPRVYPF</sequence>
<evidence type="ECO:0000256" key="1">
    <source>
        <dbReference type="SAM" id="SignalP"/>
    </source>
</evidence>